<keyword evidence="3" id="KW-1185">Reference proteome</keyword>
<accession>A0ABD0NYD3</accession>
<name>A0ABD0NYD3_CIRMR</name>
<sequence>DSDDVHRRHSTPGTGHGPPRPARVVSSTSEEEEALTEKFLKMNCKYITDGK</sequence>
<feature type="non-terminal residue" evidence="2">
    <location>
        <position position="1"/>
    </location>
</feature>
<protein>
    <submittedName>
        <fullName evidence="2">Uncharacterized protein</fullName>
    </submittedName>
</protein>
<feature type="region of interest" description="Disordered" evidence="1">
    <location>
        <begin position="1"/>
        <end position="34"/>
    </location>
</feature>
<evidence type="ECO:0000256" key="1">
    <source>
        <dbReference type="SAM" id="MobiDB-lite"/>
    </source>
</evidence>
<dbReference type="Proteomes" id="UP001529510">
    <property type="component" value="Unassembled WGS sequence"/>
</dbReference>
<evidence type="ECO:0000313" key="3">
    <source>
        <dbReference type="Proteomes" id="UP001529510"/>
    </source>
</evidence>
<dbReference type="EMBL" id="JAMKFB020000019">
    <property type="protein sequence ID" value="KAL0166777.1"/>
    <property type="molecule type" value="Genomic_DNA"/>
</dbReference>
<evidence type="ECO:0000313" key="2">
    <source>
        <dbReference type="EMBL" id="KAL0166777.1"/>
    </source>
</evidence>
<reference evidence="2 3" key="1">
    <citation type="submission" date="2024-05" db="EMBL/GenBank/DDBJ databases">
        <title>Genome sequencing and assembly of Indian major carp, Cirrhinus mrigala (Hamilton, 1822).</title>
        <authorList>
            <person name="Mohindra V."/>
            <person name="Chowdhury L.M."/>
            <person name="Lal K."/>
            <person name="Jena J.K."/>
        </authorList>
    </citation>
    <scope>NUCLEOTIDE SEQUENCE [LARGE SCALE GENOMIC DNA]</scope>
    <source>
        <strain evidence="2">CM1030</strain>
        <tissue evidence="2">Blood</tissue>
    </source>
</reference>
<organism evidence="2 3">
    <name type="scientific">Cirrhinus mrigala</name>
    <name type="common">Mrigala</name>
    <dbReference type="NCBI Taxonomy" id="683832"/>
    <lineage>
        <taxon>Eukaryota</taxon>
        <taxon>Metazoa</taxon>
        <taxon>Chordata</taxon>
        <taxon>Craniata</taxon>
        <taxon>Vertebrata</taxon>
        <taxon>Euteleostomi</taxon>
        <taxon>Actinopterygii</taxon>
        <taxon>Neopterygii</taxon>
        <taxon>Teleostei</taxon>
        <taxon>Ostariophysi</taxon>
        <taxon>Cypriniformes</taxon>
        <taxon>Cyprinidae</taxon>
        <taxon>Labeoninae</taxon>
        <taxon>Labeonini</taxon>
        <taxon>Cirrhinus</taxon>
    </lineage>
</organism>
<comment type="caution">
    <text evidence="2">The sequence shown here is derived from an EMBL/GenBank/DDBJ whole genome shotgun (WGS) entry which is preliminary data.</text>
</comment>
<gene>
    <name evidence="2" type="ORF">M9458_038621</name>
</gene>
<proteinExistence type="predicted"/>
<dbReference type="AlphaFoldDB" id="A0ABD0NYD3"/>
<feature type="non-terminal residue" evidence="2">
    <location>
        <position position="51"/>
    </location>
</feature>